<dbReference type="Pfam" id="PF19127">
    <property type="entry name" value="Choline_bind_3"/>
    <property type="match status" value="1"/>
</dbReference>
<dbReference type="Pfam" id="PF01473">
    <property type="entry name" value="Choline_bind_1"/>
    <property type="match status" value="3"/>
</dbReference>
<evidence type="ECO:0000313" key="5">
    <source>
        <dbReference type="EMBL" id="MCC2149096.1"/>
    </source>
</evidence>
<comment type="caution">
    <text evidence="5">The sequence shown here is derived from an EMBL/GenBank/DDBJ whole genome shotgun (WGS) entry which is preliminary data.</text>
</comment>
<dbReference type="Proteomes" id="UP001299235">
    <property type="component" value="Unassembled WGS sequence"/>
</dbReference>
<dbReference type="PANTHER" id="PTHR40446:SF2">
    <property type="entry name" value="N-ACETYLGLUCOSAMINE-1-PHOSPHODIESTER ALPHA-N-ACETYLGLUCOSAMINIDASE"/>
    <property type="match status" value="1"/>
</dbReference>
<name>A0ABS8EV75_9FIRM</name>
<gene>
    <name evidence="5" type="ORF">LKD42_07480</name>
</gene>
<dbReference type="InterPro" id="IPR018337">
    <property type="entry name" value="Cell_wall/Cho-bd_repeat"/>
</dbReference>
<dbReference type="PANTHER" id="PTHR40446">
    <property type="entry name" value="N-ACETYLGLUCOSAMINE-1-PHOSPHODIESTER ALPHA-N-ACETYLGLUCOSAMINIDASE"/>
    <property type="match status" value="1"/>
</dbReference>
<dbReference type="PROSITE" id="PS51170">
    <property type="entry name" value="CW"/>
    <property type="match status" value="1"/>
</dbReference>
<reference evidence="5 6" key="1">
    <citation type="submission" date="2021-10" db="EMBL/GenBank/DDBJ databases">
        <title>Anaerobic single-cell dispensing facilitates the cultivation of human gut bacteria.</title>
        <authorList>
            <person name="Afrizal A."/>
        </authorList>
    </citation>
    <scope>NUCLEOTIDE SEQUENCE [LARGE SCALE GENOMIC DNA]</scope>
    <source>
        <strain evidence="5 6">CLA-AA-H246</strain>
    </source>
</reference>
<feature type="repeat" description="Cell wall-binding" evidence="2">
    <location>
        <begin position="140"/>
        <end position="159"/>
    </location>
</feature>
<keyword evidence="5" id="KW-0378">Hydrolase</keyword>
<dbReference type="RefSeq" id="WP_248835298.1">
    <property type="nucleotide sequence ID" value="NZ_JAJEQE010000021.1"/>
</dbReference>
<evidence type="ECO:0000259" key="4">
    <source>
        <dbReference type="Pfam" id="PF09992"/>
    </source>
</evidence>
<keyword evidence="3" id="KW-0732">Signal</keyword>
<dbReference type="Pfam" id="PF19085">
    <property type="entry name" value="Choline_bind_2"/>
    <property type="match status" value="1"/>
</dbReference>
<evidence type="ECO:0000256" key="2">
    <source>
        <dbReference type="PROSITE-ProRule" id="PRU00591"/>
    </source>
</evidence>
<protein>
    <submittedName>
        <fullName evidence="5">Phosphodiester glycosidase family protein</fullName>
    </submittedName>
</protein>
<proteinExistence type="predicted"/>
<evidence type="ECO:0000256" key="1">
    <source>
        <dbReference type="ARBA" id="ARBA00022737"/>
    </source>
</evidence>
<dbReference type="Gene3D" id="2.10.270.10">
    <property type="entry name" value="Cholin Binding"/>
    <property type="match status" value="2"/>
</dbReference>
<keyword evidence="6" id="KW-1185">Reference proteome</keyword>
<dbReference type="GO" id="GO:0016798">
    <property type="term" value="F:hydrolase activity, acting on glycosyl bonds"/>
    <property type="evidence" value="ECO:0007669"/>
    <property type="project" value="UniProtKB-KW"/>
</dbReference>
<evidence type="ECO:0000313" key="6">
    <source>
        <dbReference type="Proteomes" id="UP001299235"/>
    </source>
</evidence>
<dbReference type="EMBL" id="JAJEQE010000021">
    <property type="protein sequence ID" value="MCC2149096.1"/>
    <property type="molecule type" value="Genomic_DNA"/>
</dbReference>
<feature type="chain" id="PRO_5047173981" evidence="3">
    <location>
        <begin position="33"/>
        <end position="459"/>
    </location>
</feature>
<organism evidence="5 6">
    <name type="scientific">Hominisplanchenecus faecis</name>
    <dbReference type="NCBI Taxonomy" id="2885351"/>
    <lineage>
        <taxon>Bacteria</taxon>
        <taxon>Bacillati</taxon>
        <taxon>Bacillota</taxon>
        <taxon>Clostridia</taxon>
        <taxon>Lachnospirales</taxon>
        <taxon>Lachnospiraceae</taxon>
        <taxon>Hominisplanchenecus</taxon>
    </lineage>
</organism>
<accession>A0ABS8EV75</accession>
<sequence>MGNKQRGKMKKRLLVAALAACMAFPASLSAQAAGTVHGKKVGWIQEKGQTYYCDPSTLQNVRGKWQLIGKNYYYFDQLGRLIRNKWVGNYHVGDNGALEKNKWIGKYFVGENGKWIKKFKGGWYKINKKWYYYTKEGVKKTGWLKYKGNKYYLDKNGVRLTKWQKIKNTTYYFTKKGKQRSTSWKKKGGWYYPTSTTGSVYKGERMNTGSRLTATKIEYRTSTLKVILRKHRAYSTCYWTADIKINNPNQMFSAFSYGTYGGTRETTSHAVKRTKSIIGINASAFSYSDGRPCFDAVKIQKGKIYNRAGGTSYSNCAVLWDGTMFTPEVHLSAEDLVEMGVKDSYNFGPPLIENGKKVTYNMANSANDWSLMFYKDPRSAVGMVEKGHYILLVADGRGIGGSLGLTRTEMQNIFKSYGCTYAYNMDGGGSATLAYRGTVLNHPSDGAERACGDFLLFKE</sequence>
<dbReference type="SUPFAM" id="SSF69360">
    <property type="entry name" value="Cell wall binding repeat"/>
    <property type="match status" value="2"/>
</dbReference>
<dbReference type="Pfam" id="PF09992">
    <property type="entry name" value="NAGPA"/>
    <property type="match status" value="1"/>
</dbReference>
<keyword evidence="5" id="KW-0326">Glycosidase</keyword>
<feature type="domain" description="Phosphodiester glycosidase" evidence="4">
    <location>
        <begin position="276"/>
        <end position="457"/>
    </location>
</feature>
<keyword evidence="1" id="KW-0677">Repeat</keyword>
<feature type="signal peptide" evidence="3">
    <location>
        <begin position="1"/>
        <end position="32"/>
    </location>
</feature>
<evidence type="ECO:0000256" key="3">
    <source>
        <dbReference type="SAM" id="SignalP"/>
    </source>
</evidence>
<dbReference type="InterPro" id="IPR018711">
    <property type="entry name" value="NAGPA"/>
</dbReference>